<evidence type="ECO:0000313" key="2">
    <source>
        <dbReference type="EMBL" id="PCJ43777.1"/>
    </source>
</evidence>
<comment type="caution">
    <text evidence="2">The sequence shown here is derived from an EMBL/GenBank/DDBJ whole genome shotgun (WGS) entry which is preliminary data.</text>
</comment>
<organism evidence="2 3">
    <name type="scientific">SAR86 cluster bacterium</name>
    <dbReference type="NCBI Taxonomy" id="2030880"/>
    <lineage>
        <taxon>Bacteria</taxon>
        <taxon>Pseudomonadati</taxon>
        <taxon>Pseudomonadota</taxon>
        <taxon>Gammaproteobacteria</taxon>
        <taxon>SAR86 cluster</taxon>
    </lineage>
</organism>
<proteinExistence type="predicted"/>
<dbReference type="AlphaFoldDB" id="A0A2A5CIS4"/>
<accession>A0A2A5CIS4</accession>
<name>A0A2A5CIS4_9GAMM</name>
<reference evidence="2" key="2">
    <citation type="journal article" date="2018" name="ISME J.">
        <title>A dynamic microbial community with high functional redundancy inhabits the cold, oxic subseafloor aquifer.</title>
        <authorList>
            <person name="Tully B.J."/>
            <person name="Wheat C.G."/>
            <person name="Glazer B.T."/>
            <person name="Huber J.A."/>
        </authorList>
    </citation>
    <scope>NUCLEOTIDE SEQUENCE</scope>
    <source>
        <strain evidence="2">NORP41</strain>
    </source>
</reference>
<protein>
    <submittedName>
        <fullName evidence="2">Uncharacterized protein</fullName>
    </submittedName>
</protein>
<sequence>MLSATTFDFELLKEINITDSNGNAAGGDLIIKVKAGNTTADYDGTDPDIIITLTGAGGTTAADASTVLSLLESGLDTANIVL</sequence>
<dbReference type="EMBL" id="NVWI01000004">
    <property type="protein sequence ID" value="PCJ41844.1"/>
    <property type="molecule type" value="Genomic_DNA"/>
</dbReference>
<evidence type="ECO:0000313" key="1">
    <source>
        <dbReference type="EMBL" id="PCJ41844.1"/>
    </source>
</evidence>
<evidence type="ECO:0000313" key="3">
    <source>
        <dbReference type="Proteomes" id="UP000228987"/>
    </source>
</evidence>
<dbReference type="EMBL" id="NVWI01000001">
    <property type="protein sequence ID" value="PCJ43777.1"/>
    <property type="molecule type" value="Genomic_DNA"/>
</dbReference>
<gene>
    <name evidence="2" type="ORF">COA71_02615</name>
    <name evidence="1" type="ORF">COA71_07500</name>
</gene>
<reference evidence="3" key="1">
    <citation type="submission" date="2017-08" db="EMBL/GenBank/DDBJ databases">
        <title>A dynamic microbial community with high functional redundancy inhabits the cold, oxic subseafloor aquifer.</title>
        <authorList>
            <person name="Tully B.J."/>
            <person name="Wheat C.G."/>
            <person name="Glazer B.T."/>
            <person name="Huber J.A."/>
        </authorList>
    </citation>
    <scope>NUCLEOTIDE SEQUENCE [LARGE SCALE GENOMIC DNA]</scope>
</reference>
<dbReference type="Proteomes" id="UP000228987">
    <property type="component" value="Unassembled WGS sequence"/>
</dbReference>